<comment type="caution">
    <text evidence="3">The sequence shown here is derived from an EMBL/GenBank/DDBJ whole genome shotgun (WGS) entry which is preliminary data.</text>
</comment>
<dbReference type="Pfam" id="PF04738">
    <property type="entry name" value="Lant_dehydr_N"/>
    <property type="match status" value="1"/>
</dbReference>
<keyword evidence="4" id="KW-1185">Reference proteome</keyword>
<evidence type="ECO:0000313" key="3">
    <source>
        <dbReference type="EMBL" id="KLL11600.1"/>
    </source>
</evidence>
<sequence length="1029" mass="109850">MYRSLDVPLLRMAVVPADVDLPPWPALDDNTDGAVAGWTDWLRDIWARPVFADAMTLASPSLAARVVSVFDRQCHDRRAVRRAVTATARYVLRMTGRATPFGLFAGVGPAGFGARAHVRLGDDHRVHARPGGGWLAALADDLEAFDTLLRRLRVAADGLPVARGDRLFIGPVVRPGDDAGEETVVEVSVRRTRAVEATLRQTASSLPVPELVARLAADAPASAIGQIETMVIELVRRRFLHTPLRPATTITDPLSEVADQLAAARIDDLPPRAGRLNVIGDLQDLLAHHDNSSSASHRRALRSQAEALQRRVVPSADPDLDVGLVLNADVVLPAAVAEEAGAGARALARLTPPTAVPSGWADWHEAFLERYGPAALVPLLEAVNPDTGLGLPATFRGSTRTHRPGGSAARDQRLAALAQRAALDGALEVRLEGTDITVLAGDTAPARVPPHAELIAEVHAHDLTALSRGAFTLRVTGGGRAAATTTSRFLHLLDSASFDRFRDTYAALPTMRAGATAAQVSCPPLPAATIGVARSPRLTDTVITLAEYHDAGPGVLRPADLAVGADAEGLYLVSLPDRRLVEPFAAHAVEFRYHTHPLTRFLCELPTARVAVSIPFSWGAAGGLPFLPRLVHRRTVLAPARWNLTAADLPGRAEPAKEWLEALASWGGAIPVPTRVQLVETDNRLRLDLHVDTHLALLRDHLHRHGSARLDEDAAPGAFGWLDGHAHELVIPLASTAAPLPGPAPERLAATVPAARSDAQLPGVSPWLSARLYGHPDRATDLLTRFHDLMDAWPDPPAWWFLPYRDTEPHLRLRLAITERGGYGPAATRLGTWAAAQREAGLLSHLHLDTYQPETGRYGYGPAMTAAEAVFSTDSAAALATRRLAASARLPVEALTVAGLVDMAIAFTGATSTGMRWLRDVLPHEPARVPRTERTTALHLANPADGFAHLRAVPGADTVLSAWQTRAATLAAYRNALAAQRPPDQALASLLHLHAVRTLGLNPTAEQTCIALARATAARALATTEATAP</sequence>
<dbReference type="InterPro" id="IPR006827">
    <property type="entry name" value="Lant_deHydtase_N"/>
</dbReference>
<protein>
    <submittedName>
        <fullName evidence="3">Lantibiotic dehydratase</fullName>
    </submittedName>
</protein>
<dbReference type="RefSeq" id="WP_047222964.1">
    <property type="nucleotide sequence ID" value="NZ_JWIO01000014.1"/>
</dbReference>
<dbReference type="Pfam" id="PF14028">
    <property type="entry name" value="Lant_dehydr_C"/>
    <property type="match status" value="1"/>
</dbReference>
<proteinExistence type="predicted"/>
<feature type="domain" description="Lantibiotic dehydratase N-terminal" evidence="1">
    <location>
        <begin position="47"/>
        <end position="698"/>
    </location>
</feature>
<gene>
    <name evidence="3" type="ORF">FrCorBMG51_11315</name>
</gene>
<evidence type="ECO:0000259" key="2">
    <source>
        <dbReference type="Pfam" id="PF14028"/>
    </source>
</evidence>
<feature type="domain" description="Thiopeptide-type bacteriocin biosynthesis" evidence="2">
    <location>
        <begin position="767"/>
        <end position="1015"/>
    </location>
</feature>
<evidence type="ECO:0000313" key="4">
    <source>
        <dbReference type="Proteomes" id="UP000035425"/>
    </source>
</evidence>
<evidence type="ECO:0000259" key="1">
    <source>
        <dbReference type="Pfam" id="PF04738"/>
    </source>
</evidence>
<name>A0ABR5F4J0_9ACTN</name>
<accession>A0ABR5F4J0</accession>
<dbReference type="EMBL" id="JWIO01000014">
    <property type="protein sequence ID" value="KLL11600.1"/>
    <property type="molecule type" value="Genomic_DNA"/>
</dbReference>
<dbReference type="NCBIfam" id="TIGR03891">
    <property type="entry name" value="thiopep_ocin"/>
    <property type="match status" value="1"/>
</dbReference>
<dbReference type="InterPro" id="IPR023809">
    <property type="entry name" value="Thiopep_bacteriocin_synth_dom"/>
</dbReference>
<reference evidence="3 4" key="1">
    <citation type="submission" date="2014-12" db="EMBL/GenBank/DDBJ databases">
        <title>Frankia sp. BMG5.1 draft genome.</title>
        <authorList>
            <person name="Gtari M."/>
            <person name="Ghodhbane-Gtari F."/>
            <person name="Nouioui I."/>
            <person name="Ktari A."/>
            <person name="Hezbri K."/>
            <person name="Mimouni W."/>
            <person name="Sbissi I."/>
            <person name="Ayari A."/>
            <person name="Yamanaka T."/>
            <person name="Normand P."/>
            <person name="Tisa L.S."/>
            <person name="Boudabous A."/>
        </authorList>
    </citation>
    <scope>NUCLEOTIDE SEQUENCE [LARGE SCALE GENOMIC DNA]</scope>
    <source>
        <strain evidence="3 4">BMG5.1</strain>
    </source>
</reference>
<dbReference type="Proteomes" id="UP000035425">
    <property type="component" value="Unassembled WGS sequence"/>
</dbReference>
<organism evidence="3 4">
    <name type="scientific">Protofrankia coriariae</name>
    <dbReference type="NCBI Taxonomy" id="1562887"/>
    <lineage>
        <taxon>Bacteria</taxon>
        <taxon>Bacillati</taxon>
        <taxon>Actinomycetota</taxon>
        <taxon>Actinomycetes</taxon>
        <taxon>Frankiales</taxon>
        <taxon>Frankiaceae</taxon>
        <taxon>Protofrankia</taxon>
    </lineage>
</organism>